<dbReference type="RefSeq" id="XP_067080250.1">
    <property type="nucleotide sequence ID" value="XM_067224149.1"/>
</dbReference>
<dbReference type="AlphaFoldDB" id="A0A1G4IAY3"/>
<protein>
    <submittedName>
        <fullName evidence="1">Uncharacterized protein</fullName>
    </submittedName>
</protein>
<evidence type="ECO:0000313" key="2">
    <source>
        <dbReference type="Proteomes" id="UP000195570"/>
    </source>
</evidence>
<comment type="caution">
    <text evidence="1">The sequence shown here is derived from an EMBL/GenBank/DDBJ whole genome shotgun (WGS) entry which is preliminary data.</text>
</comment>
<organism evidence="1 2">
    <name type="scientific">Trypanosoma equiperdum</name>
    <dbReference type="NCBI Taxonomy" id="5694"/>
    <lineage>
        <taxon>Eukaryota</taxon>
        <taxon>Discoba</taxon>
        <taxon>Euglenozoa</taxon>
        <taxon>Kinetoplastea</taxon>
        <taxon>Metakinetoplastina</taxon>
        <taxon>Trypanosomatida</taxon>
        <taxon>Trypanosomatidae</taxon>
        <taxon>Trypanosoma</taxon>
    </lineage>
</organism>
<name>A0A1G4IAY3_TRYEQ</name>
<dbReference type="EMBL" id="CZPT02001188">
    <property type="protein sequence ID" value="SCU69252.1"/>
    <property type="molecule type" value="Genomic_DNA"/>
</dbReference>
<sequence>MTDPFYRLRRRCLFLFDRGAIGEALSKPDMLKRVDAILQQARQSNGVETESTSTAACGAVGTFDELCVCISRWQRRRQFADWEECLEWLLFLQERVQTPEAERDAYRWALREMITLFSEEEREYKDALSEEGVKYWRKTIISMQPYFHFTNSAQAMDVEGREGHHQVSWSIGGELSPLVRQVFLPF</sequence>
<dbReference type="VEuPathDB" id="TriTrypDB:TEOVI_000081800"/>
<dbReference type="Proteomes" id="UP000195570">
    <property type="component" value="Unassembled WGS sequence"/>
</dbReference>
<reference evidence="1" key="1">
    <citation type="submission" date="2016-09" db="EMBL/GenBank/DDBJ databases">
        <authorList>
            <person name="Hebert L."/>
            <person name="Moumen B."/>
        </authorList>
    </citation>
    <scope>NUCLEOTIDE SEQUENCE [LARGE SCALE GENOMIC DNA]</scope>
    <source>
        <strain evidence="1">OVI</strain>
    </source>
</reference>
<gene>
    <name evidence="1" type="ORF">TEOVI_000081800</name>
</gene>
<accession>A0A1G4IAY3</accession>
<dbReference type="GeneID" id="92374758"/>
<proteinExistence type="predicted"/>
<evidence type="ECO:0000313" key="1">
    <source>
        <dbReference type="EMBL" id="SCU69252.1"/>
    </source>
</evidence>
<keyword evidence="2" id="KW-1185">Reference proteome</keyword>